<name>A0ABT0RDB2_9SPHN</name>
<dbReference type="RefSeq" id="WP_249867184.1">
    <property type="nucleotide sequence ID" value="NZ_JAMGBC010000001.1"/>
</dbReference>
<reference evidence="6" key="1">
    <citation type="submission" date="2022-05" db="EMBL/GenBank/DDBJ databases">
        <authorList>
            <person name="Jo J.-H."/>
            <person name="Im W.-T."/>
        </authorList>
    </citation>
    <scope>NUCLEOTIDE SEQUENCE</scope>
    <source>
        <strain evidence="6">RG327</strain>
    </source>
</reference>
<evidence type="ECO:0000256" key="3">
    <source>
        <dbReference type="SAM" id="SignalP"/>
    </source>
</evidence>
<feature type="transmembrane region" description="Helical" evidence="2">
    <location>
        <begin position="387"/>
        <end position="411"/>
    </location>
</feature>
<gene>
    <name evidence="6" type="ORF">LZ519_02650</name>
</gene>
<feature type="region of interest" description="Disordered" evidence="1">
    <location>
        <begin position="600"/>
        <end position="632"/>
    </location>
</feature>
<feature type="compositionally biased region" description="Polar residues" evidence="1">
    <location>
        <begin position="168"/>
        <end position="185"/>
    </location>
</feature>
<sequence>MRTLLAAIAALLFAAAPAAAEERITSFVSDVSIQKDSALKVTETIDVHSEGDRIRHGIYRDFPTLYTGRDGRRVRVGFTFESAERDGHPEPASVEPLSNGVRIKVGSADTEIEPGEHRYVIHYRTTRQVGRFRGYDELYWNATGNGWIFPIDVAEARIRLPSPASFGQRASYTGPQGSKDSNAQVVSERPGEIVFRTTWPLGPYEGLTVAPAFPKGVVGEPGQNTKLGWWLADNGPPIIGVFGLLAVLTFYYLAWHRVGRDPRAGTIVPLFSPSDDLSPAGMRYVVKEGADNRAFAAALVDMGVRGHIRISERDGGLLSSDVRTIERLSSTNPLPPEEQAALNQLLSSPGETREMKQDQHTYFSAAKKELESILKEKYEGNLFKRNLGWAAAGFGVFVAAMWLAAASVAFASGFASGIQIAIALGAGVAAALLLILQKQVTTAGKCLFTGLGVLLAFGAVAIGAPRFIQALDSGWWFPLLLPALSLPIVISGFWWMSAPTTEGRRVLDHVAGFKQYLSITERERLDRMTSPADTPEIFEKYLPYAIALGVENRWADRFAPVLAAAAAQGQQGFAWYSGSTSPWSDPDGFTRSVGSSLASSVSSASTAPGSSSGSGGGGFSGGGGGGGGGGGW</sequence>
<feature type="signal peptide" evidence="3">
    <location>
        <begin position="1"/>
        <end position="20"/>
    </location>
</feature>
<dbReference type="InterPro" id="IPR048389">
    <property type="entry name" value="YciQ-like_C"/>
</dbReference>
<proteinExistence type="predicted"/>
<feature type="compositionally biased region" description="Low complexity" evidence="1">
    <location>
        <begin position="600"/>
        <end position="611"/>
    </location>
</feature>
<evidence type="ECO:0000256" key="2">
    <source>
        <dbReference type="SAM" id="Phobius"/>
    </source>
</evidence>
<protein>
    <submittedName>
        <fullName evidence="6">DUF2207 domain-containing protein</fullName>
    </submittedName>
</protein>
<evidence type="ECO:0000259" key="4">
    <source>
        <dbReference type="Pfam" id="PF09972"/>
    </source>
</evidence>
<dbReference type="InterPro" id="IPR018702">
    <property type="entry name" value="DUF2207"/>
</dbReference>
<feature type="transmembrane region" description="Helical" evidence="2">
    <location>
        <begin position="448"/>
        <end position="468"/>
    </location>
</feature>
<evidence type="ECO:0000256" key="1">
    <source>
        <dbReference type="SAM" id="MobiDB-lite"/>
    </source>
</evidence>
<feature type="transmembrane region" description="Helical" evidence="2">
    <location>
        <begin position="474"/>
        <end position="495"/>
    </location>
</feature>
<comment type="caution">
    <text evidence="6">The sequence shown here is derived from an EMBL/GenBank/DDBJ whole genome shotgun (WGS) entry which is preliminary data.</text>
</comment>
<keyword evidence="2" id="KW-1133">Transmembrane helix</keyword>
<feature type="domain" description="Predicted membrane protein YciQ-like C-terminal" evidence="5">
    <location>
        <begin position="270"/>
        <end position="558"/>
    </location>
</feature>
<feature type="domain" description="DUF2207" evidence="4">
    <location>
        <begin position="23"/>
        <end position="210"/>
    </location>
</feature>
<evidence type="ECO:0000313" key="6">
    <source>
        <dbReference type="EMBL" id="MCL6678219.1"/>
    </source>
</evidence>
<keyword evidence="7" id="KW-1185">Reference proteome</keyword>
<organism evidence="6 7">
    <name type="scientific">Sphingomonas anseongensis</name>
    <dbReference type="NCBI Taxonomy" id="2908207"/>
    <lineage>
        <taxon>Bacteria</taxon>
        <taxon>Pseudomonadati</taxon>
        <taxon>Pseudomonadota</taxon>
        <taxon>Alphaproteobacteria</taxon>
        <taxon>Sphingomonadales</taxon>
        <taxon>Sphingomonadaceae</taxon>
        <taxon>Sphingomonas</taxon>
    </lineage>
</organism>
<feature type="transmembrane region" description="Helical" evidence="2">
    <location>
        <begin position="235"/>
        <end position="254"/>
    </location>
</feature>
<keyword evidence="2" id="KW-0812">Transmembrane</keyword>
<evidence type="ECO:0000259" key="5">
    <source>
        <dbReference type="Pfam" id="PF20990"/>
    </source>
</evidence>
<feature type="chain" id="PRO_5046388155" evidence="3">
    <location>
        <begin position="21"/>
        <end position="632"/>
    </location>
</feature>
<accession>A0ABT0RDB2</accession>
<dbReference type="EMBL" id="JAMGBC010000001">
    <property type="protein sequence ID" value="MCL6678219.1"/>
    <property type="molecule type" value="Genomic_DNA"/>
</dbReference>
<feature type="compositionally biased region" description="Gly residues" evidence="1">
    <location>
        <begin position="612"/>
        <end position="632"/>
    </location>
</feature>
<dbReference type="Pfam" id="PF09972">
    <property type="entry name" value="DUF2207"/>
    <property type="match status" value="1"/>
</dbReference>
<feature type="region of interest" description="Disordered" evidence="1">
    <location>
        <begin position="168"/>
        <end position="187"/>
    </location>
</feature>
<feature type="transmembrane region" description="Helical" evidence="2">
    <location>
        <begin position="417"/>
        <end position="436"/>
    </location>
</feature>
<dbReference type="Proteomes" id="UP001165343">
    <property type="component" value="Unassembled WGS sequence"/>
</dbReference>
<dbReference type="Pfam" id="PF20990">
    <property type="entry name" value="DUF2207_C"/>
    <property type="match status" value="1"/>
</dbReference>
<evidence type="ECO:0000313" key="7">
    <source>
        <dbReference type="Proteomes" id="UP001165343"/>
    </source>
</evidence>
<keyword evidence="3" id="KW-0732">Signal</keyword>
<keyword evidence="2" id="KW-0472">Membrane</keyword>